<comment type="subcellular location">
    <subcellularLocation>
        <location evidence="1">Cytoplasm</location>
    </subcellularLocation>
</comment>
<name>A0A5P1FWI7_ASPOF</name>
<evidence type="ECO:0000259" key="6">
    <source>
        <dbReference type="Pfam" id="PF21981"/>
    </source>
</evidence>
<dbReference type="AlphaFoldDB" id="A0A5P1FWI7"/>
<evidence type="ECO:0000313" key="8">
    <source>
        <dbReference type="Proteomes" id="UP000243459"/>
    </source>
</evidence>
<dbReference type="InterPro" id="IPR003783">
    <property type="entry name" value="Regulatory_RecX"/>
</dbReference>
<dbReference type="OMA" id="ANRRFHI"/>
<dbReference type="InterPro" id="IPR053925">
    <property type="entry name" value="RecX_HTH_3rd"/>
</dbReference>
<proteinExistence type="inferred from homology"/>
<dbReference type="Pfam" id="PF21981">
    <property type="entry name" value="RecX_HTH3"/>
    <property type="match status" value="1"/>
</dbReference>
<dbReference type="Pfam" id="PF02631">
    <property type="entry name" value="RecX_HTH2"/>
    <property type="match status" value="1"/>
</dbReference>
<dbReference type="GO" id="GO:0005737">
    <property type="term" value="C:cytoplasm"/>
    <property type="evidence" value="ECO:0007669"/>
    <property type="project" value="UniProtKB-SubCell"/>
</dbReference>
<dbReference type="OrthoDB" id="543346at2759"/>
<comment type="similarity">
    <text evidence="2">Belongs to the RecX family.</text>
</comment>
<accession>A0A5P1FWI7</accession>
<protein>
    <recommendedName>
        <fullName evidence="3">Regulatory protein RecX</fullName>
    </recommendedName>
</protein>
<dbReference type="PANTHER" id="PTHR33602:SF1">
    <property type="entry name" value="REGULATORY PROTEIN RECX FAMILY PROTEIN"/>
    <property type="match status" value="1"/>
</dbReference>
<evidence type="ECO:0000256" key="4">
    <source>
        <dbReference type="ARBA" id="ARBA00022490"/>
    </source>
</evidence>
<dbReference type="HAMAP" id="MF_01114">
    <property type="entry name" value="RecX"/>
    <property type="match status" value="1"/>
</dbReference>
<dbReference type="Gramene" id="ONK82017">
    <property type="protein sequence ID" value="ONK82017"/>
    <property type="gene ID" value="A4U43_C01F35270"/>
</dbReference>
<gene>
    <name evidence="7" type="ORF">A4U43_C01F35270</name>
</gene>
<feature type="domain" description="RecX third three-helical" evidence="6">
    <location>
        <begin position="275"/>
        <end position="314"/>
    </location>
</feature>
<dbReference type="EMBL" id="CM007381">
    <property type="protein sequence ID" value="ONK82017.1"/>
    <property type="molecule type" value="Genomic_DNA"/>
</dbReference>
<evidence type="ECO:0000256" key="2">
    <source>
        <dbReference type="ARBA" id="ARBA00009695"/>
    </source>
</evidence>
<dbReference type="GO" id="GO:0006282">
    <property type="term" value="P:regulation of DNA repair"/>
    <property type="evidence" value="ECO:0007669"/>
    <property type="project" value="InterPro"/>
</dbReference>
<organism evidence="7 8">
    <name type="scientific">Asparagus officinalis</name>
    <name type="common">Garden asparagus</name>
    <dbReference type="NCBI Taxonomy" id="4686"/>
    <lineage>
        <taxon>Eukaryota</taxon>
        <taxon>Viridiplantae</taxon>
        <taxon>Streptophyta</taxon>
        <taxon>Embryophyta</taxon>
        <taxon>Tracheophyta</taxon>
        <taxon>Spermatophyta</taxon>
        <taxon>Magnoliopsida</taxon>
        <taxon>Liliopsida</taxon>
        <taxon>Asparagales</taxon>
        <taxon>Asparagaceae</taxon>
        <taxon>Asparagoideae</taxon>
        <taxon>Asparagus</taxon>
    </lineage>
</organism>
<evidence type="ECO:0000259" key="5">
    <source>
        <dbReference type="Pfam" id="PF02631"/>
    </source>
</evidence>
<evidence type="ECO:0000256" key="3">
    <source>
        <dbReference type="ARBA" id="ARBA00018111"/>
    </source>
</evidence>
<dbReference type="PANTHER" id="PTHR33602">
    <property type="entry name" value="REGULATORY PROTEIN RECX FAMILY PROTEIN"/>
    <property type="match status" value="1"/>
</dbReference>
<evidence type="ECO:0000256" key="1">
    <source>
        <dbReference type="ARBA" id="ARBA00004496"/>
    </source>
</evidence>
<evidence type="ECO:0000313" key="7">
    <source>
        <dbReference type="EMBL" id="ONK82017.1"/>
    </source>
</evidence>
<dbReference type="Proteomes" id="UP000243459">
    <property type="component" value="Chromosome 1"/>
</dbReference>
<feature type="domain" description="RecX second three-helical" evidence="5">
    <location>
        <begin position="208"/>
        <end position="248"/>
    </location>
</feature>
<dbReference type="InterPro" id="IPR036388">
    <property type="entry name" value="WH-like_DNA-bd_sf"/>
</dbReference>
<keyword evidence="8" id="KW-1185">Reference proteome</keyword>
<reference evidence="8" key="1">
    <citation type="journal article" date="2017" name="Nat. Commun.">
        <title>The asparagus genome sheds light on the origin and evolution of a young Y chromosome.</title>
        <authorList>
            <person name="Harkess A."/>
            <person name="Zhou J."/>
            <person name="Xu C."/>
            <person name="Bowers J.E."/>
            <person name="Van der Hulst R."/>
            <person name="Ayyampalayam S."/>
            <person name="Mercati F."/>
            <person name="Riccardi P."/>
            <person name="McKain M.R."/>
            <person name="Kakrana A."/>
            <person name="Tang H."/>
            <person name="Ray J."/>
            <person name="Groenendijk J."/>
            <person name="Arikit S."/>
            <person name="Mathioni S.M."/>
            <person name="Nakano M."/>
            <person name="Shan H."/>
            <person name="Telgmann-Rauber A."/>
            <person name="Kanno A."/>
            <person name="Yue Z."/>
            <person name="Chen H."/>
            <person name="Li W."/>
            <person name="Chen Y."/>
            <person name="Xu X."/>
            <person name="Zhang Y."/>
            <person name="Luo S."/>
            <person name="Chen H."/>
            <person name="Gao J."/>
            <person name="Mao Z."/>
            <person name="Pires J.C."/>
            <person name="Luo M."/>
            <person name="Kudrna D."/>
            <person name="Wing R.A."/>
            <person name="Meyers B.C."/>
            <person name="Yi K."/>
            <person name="Kong H."/>
            <person name="Lavrijsen P."/>
            <person name="Sunseri F."/>
            <person name="Falavigna A."/>
            <person name="Ye Y."/>
            <person name="Leebens-Mack J.H."/>
            <person name="Chen G."/>
        </authorList>
    </citation>
    <scope>NUCLEOTIDE SEQUENCE [LARGE SCALE GENOMIC DNA]</scope>
    <source>
        <strain evidence="8">cv. DH0086</strain>
    </source>
</reference>
<dbReference type="InterPro" id="IPR053924">
    <property type="entry name" value="RecX_HTH_2nd"/>
</dbReference>
<dbReference type="Gene3D" id="1.10.10.10">
    <property type="entry name" value="Winged helix-like DNA-binding domain superfamily/Winged helix DNA-binding domain"/>
    <property type="match status" value="2"/>
</dbReference>
<keyword evidence="4" id="KW-0963">Cytoplasm</keyword>
<sequence length="327" mass="37003">MFLITKLKMAIFAANRGLQISLEIKSRSLLISSLAKKEYSTSGPVRYVPKSHTQIKNPQKAPALGSCEKKEGIFVKNRALESKRNASRLPKFHNFHAEHSSDIFEQVEEDPELNNANSFTLEFMDTDLGSNSEHALDEISNPHEVSMNEKGDLLSRSIRQDAEKVAIELLAVRAFTELELKKKLCGKKFPPKIVDSVITDIKCRGMLNDGLYAESFSRSRWLSSSWGPRRIKQALVQKGVNVTEAENAITQVFEGDDAEGQSQTVQHGMSKSSMDRLFLQASKQWLRGQNTSPENRKARIVRWLQYRGFNWGVTSFILKKLEADYPP</sequence>